<keyword evidence="3" id="KW-1185">Reference proteome</keyword>
<name>A0ABY5Q869_9ACTN</name>
<accession>A0ABY5Q869</accession>
<evidence type="ECO:0000313" key="2">
    <source>
        <dbReference type="EMBL" id="UUY52367.1"/>
    </source>
</evidence>
<evidence type="ECO:0000256" key="1">
    <source>
        <dbReference type="SAM" id="MobiDB-lite"/>
    </source>
</evidence>
<feature type="compositionally biased region" description="Low complexity" evidence="1">
    <location>
        <begin position="114"/>
        <end position="127"/>
    </location>
</feature>
<keyword evidence="2" id="KW-0614">Plasmid</keyword>
<proteinExistence type="predicted"/>
<sequence>MPYDVTRDITAGSLVLPGVAGTVGATYSKHRKDQPGRGAAVELPAVLELLAAIDAGQITAAQARAAFGPFLDRLEAYDREMDNHPARYEYWGEQPWPPPKTGARTGRHTRTAERTAGSSTTCATGSG</sequence>
<reference evidence="2" key="1">
    <citation type="submission" date="2022-08" db="EMBL/GenBank/DDBJ databases">
        <authorList>
            <person name="Tian L."/>
        </authorList>
    </citation>
    <scope>NUCLEOTIDE SEQUENCE</scope>
    <source>
        <strain evidence="2">CM253</strain>
        <plasmid evidence="2">unnamed1</plasmid>
    </source>
</reference>
<dbReference type="Proteomes" id="UP001057738">
    <property type="component" value="Plasmid unnamed1"/>
</dbReference>
<gene>
    <name evidence="2" type="ORF">NRK68_34410</name>
</gene>
<feature type="region of interest" description="Disordered" evidence="1">
    <location>
        <begin position="89"/>
        <end position="127"/>
    </location>
</feature>
<dbReference type="RefSeq" id="WP_257858110.1">
    <property type="nucleotide sequence ID" value="NZ_CP102515.1"/>
</dbReference>
<dbReference type="GeneID" id="95578632"/>
<protein>
    <submittedName>
        <fullName evidence="2">Uncharacterized protein</fullName>
    </submittedName>
</protein>
<geneLocation type="plasmid" evidence="2 3">
    <name>unnamed1</name>
</geneLocation>
<dbReference type="EMBL" id="CP102515">
    <property type="protein sequence ID" value="UUY52367.1"/>
    <property type="molecule type" value="Genomic_DNA"/>
</dbReference>
<evidence type="ECO:0000313" key="3">
    <source>
        <dbReference type="Proteomes" id="UP001057738"/>
    </source>
</evidence>
<organism evidence="2 3">
    <name type="scientific">Streptomyces yangpuensis</name>
    <dbReference type="NCBI Taxonomy" id="1648182"/>
    <lineage>
        <taxon>Bacteria</taxon>
        <taxon>Bacillati</taxon>
        <taxon>Actinomycetota</taxon>
        <taxon>Actinomycetes</taxon>
        <taxon>Kitasatosporales</taxon>
        <taxon>Streptomycetaceae</taxon>
        <taxon>Streptomyces</taxon>
    </lineage>
</organism>